<dbReference type="Pfam" id="PF00873">
    <property type="entry name" value="ACR_tran"/>
    <property type="match status" value="1"/>
</dbReference>
<keyword evidence="5 6" id="KW-0472">Membrane</keyword>
<feature type="transmembrane region" description="Helical" evidence="6">
    <location>
        <begin position="523"/>
        <end position="545"/>
    </location>
</feature>
<sequence length="1603" mass="168373">MLRRLLDNHFLANTALLLMLVVGVLSYRQLPRELEPRAPFTAVEIVTRLADAPAAEIEARITTPIERAVRGVADVRYVASSSRAQVSRVLVRLRERDRAVVESRIDELRWAVQGVRERLPAGVEGPRLDEVADAGRRPAAEFLLYGGGDPARLRAEALALVRELGGIGGVGRVTLTGARAPELELRFDADALAAAGLAPSALADGVAAHLARSGGSGVQLGSQTVPVDSVAEVADAAALAALPLPAARKRGLHLGEVAALGRGLEETGQRVAVGDAAAVLVAVYRKPEVGAIELGDRLAAFQAAFSARRGEGGVRLEWLDDRTRGSRAALETLEHTALPAALALVAVLGFVFGTRFALLAGVGVVGVVATAFWLFGFTTHTLNVGVLLALLAGIGVLVGAVVTLLDALYRRLRRDVTALDAALGAVGETAAPLVAAALTLFVTLLPLVLSRTQGVPGSGTASVLALVLGALLAFVLWLLPGHAVVTRLGLERRRPAQARREHAAFALMQAGARLVIATLRRPALPLLLLAVLVVGAVGALAGGLVRVAPLAPADARSFAIDFELAASAHLEQTEAAARAIEDVVRAALPAAELATTVSYAGLRYTDRDAVQAEHIGQVVVTLQPYARGRWLLGDAMAALAGRLDAVPGVVETALVRYDEGRPAPRPISLILRGDDPREVRRAADAVIDILRTQPAVYDIGDDDSGVLTERVLRLKPDAVRAAGLSGGQLLRELRLLGGGAVVAYARDGGEPLAVRVTGRKAGDDVDAFLARRLALPDGRSVALGELVEAETRPAVRSIRRYDLRHAITVEAEIDRSRTNAYSANQVVTRWWEADFAARFPGVQLARGGPVAELQQGLQALTALFVLGAGLGYLILATHFGSYRQPFVVLAAVPVALIALVAGLVITRQSLGAHTAPLGLALLGLTLHAFIAQVTLGNARVHGRGDIARAAVAAARQRLVPTLAGALALAAGFGVLAAAGFGATAVWTEFAAPFAVAAPLAALLTLYVVPALYAALTTVADEAGSGTRLAAWWRRRVAPSAPPPDPLAALAEAEPALRPLLERARVARAARDHVGAVRALDEASRRAPQSAELHLQLVDELLRYQRATEWELGMHQRAERHLAQATRLEPQHPRLAALTRAVADAQRGATGAVAGAPAGAAAVAWQGPLRLPPLPGREAAAPRRAARRVARSQRAPVGAYDVVIALRNLVRHRKRSATALTAIAFGAVALILAGGFIEWILWATREAAIQGQLGHIQVVRHDYLIKGTADPYGFLQDGTPPKALGGLPHVKVIAPRLAFSGLVSYGDITVPYIAQGVDPEREAAISVDYRIVAGRGLGAADAAEVIIGTGLADTLGIRPGDTLVLTGTTQDGGFNAVELAVAGLFSTATKAINDIALRMPLKYAQELLRVEGVHTWVVLLDDTDATDAVLAQLRQGLERGGGGDLQAVPWYALSDFYNKSAELFSRQINVVRLMIAVIIVLSISNSLMMNVMERTGEIGTLRALGARARSILRLFSLEALVLGLAGALAGCTLGILAAAVLSTVGIPMPPPPGMDKGFVAEILVTPELAWTTFALAVVATTLSGLYPAWKASRLVIVDALRHNR</sequence>
<evidence type="ECO:0000256" key="3">
    <source>
        <dbReference type="ARBA" id="ARBA00022692"/>
    </source>
</evidence>
<feature type="transmembrane region" description="Helical" evidence="6">
    <location>
        <begin position="887"/>
        <end position="905"/>
    </location>
</feature>
<evidence type="ECO:0000313" key="8">
    <source>
        <dbReference type="EMBL" id="TCO83408.1"/>
    </source>
</evidence>
<dbReference type="SUPFAM" id="SSF82693">
    <property type="entry name" value="Multidrug efflux transporter AcrB pore domain, PN1, PN2, PC1 and PC2 subdomains"/>
    <property type="match status" value="1"/>
</dbReference>
<feature type="transmembrane region" description="Helical" evidence="6">
    <location>
        <begin position="358"/>
        <end position="378"/>
    </location>
</feature>
<feature type="transmembrane region" description="Helical" evidence="6">
    <location>
        <begin position="958"/>
        <end position="983"/>
    </location>
</feature>
<feature type="transmembrane region" description="Helical" evidence="6">
    <location>
        <begin position="461"/>
        <end position="485"/>
    </location>
</feature>
<feature type="transmembrane region" description="Helical" evidence="6">
    <location>
        <begin position="917"/>
        <end position="938"/>
    </location>
</feature>
<name>A0A4V2SDG8_9GAMM</name>
<proteinExistence type="predicted"/>
<dbReference type="Gene3D" id="3.30.2090.10">
    <property type="entry name" value="Multidrug efflux transporter AcrB TolC docking domain, DN and DC subdomains"/>
    <property type="match status" value="2"/>
</dbReference>
<comment type="subcellular location">
    <subcellularLocation>
        <location evidence="1">Cell membrane</location>
        <topology evidence="1">Multi-pass membrane protein</topology>
    </subcellularLocation>
</comment>
<keyword evidence="9" id="KW-1185">Reference proteome</keyword>
<dbReference type="PANTHER" id="PTHR32063">
    <property type="match status" value="1"/>
</dbReference>
<dbReference type="Pfam" id="PF02687">
    <property type="entry name" value="FtsX"/>
    <property type="match status" value="1"/>
</dbReference>
<dbReference type="Gene3D" id="3.30.70.1430">
    <property type="entry name" value="Multidrug efflux transporter AcrB pore domain"/>
    <property type="match status" value="2"/>
</dbReference>
<feature type="transmembrane region" description="Helical" evidence="6">
    <location>
        <begin position="430"/>
        <end position="449"/>
    </location>
</feature>
<feature type="transmembrane region" description="Helical" evidence="6">
    <location>
        <begin position="856"/>
        <end position="875"/>
    </location>
</feature>
<evidence type="ECO:0000256" key="4">
    <source>
        <dbReference type="ARBA" id="ARBA00022989"/>
    </source>
</evidence>
<dbReference type="InterPro" id="IPR027463">
    <property type="entry name" value="AcrB_DN_DC_subdom"/>
</dbReference>
<feature type="transmembrane region" description="Helical" evidence="6">
    <location>
        <begin position="1216"/>
        <end position="1241"/>
    </location>
</feature>
<evidence type="ECO:0000313" key="9">
    <source>
        <dbReference type="Proteomes" id="UP000295765"/>
    </source>
</evidence>
<evidence type="ECO:0000259" key="7">
    <source>
        <dbReference type="Pfam" id="PF02687"/>
    </source>
</evidence>
<dbReference type="RefSeq" id="WP_132538311.1">
    <property type="nucleotide sequence ID" value="NZ_SLWY01000002.1"/>
</dbReference>
<dbReference type="GO" id="GO:0042910">
    <property type="term" value="F:xenobiotic transmembrane transporter activity"/>
    <property type="evidence" value="ECO:0007669"/>
    <property type="project" value="TreeGrafter"/>
</dbReference>
<dbReference type="InterPro" id="IPR001036">
    <property type="entry name" value="Acrflvin-R"/>
</dbReference>
<evidence type="ECO:0000256" key="5">
    <source>
        <dbReference type="ARBA" id="ARBA00023136"/>
    </source>
</evidence>
<protein>
    <submittedName>
        <fullName evidence="8">Multidrug efflux pump subunit AcrB</fullName>
    </submittedName>
</protein>
<feature type="transmembrane region" description="Helical" evidence="6">
    <location>
        <begin position="989"/>
        <end position="1008"/>
    </location>
</feature>
<evidence type="ECO:0000256" key="2">
    <source>
        <dbReference type="ARBA" id="ARBA00022475"/>
    </source>
</evidence>
<dbReference type="Gene3D" id="1.20.1640.10">
    <property type="entry name" value="Multidrug efflux transporter AcrB transmembrane domain"/>
    <property type="match status" value="2"/>
</dbReference>
<dbReference type="InterPro" id="IPR011990">
    <property type="entry name" value="TPR-like_helical_dom_sf"/>
</dbReference>
<dbReference type="Gene3D" id="1.25.40.10">
    <property type="entry name" value="Tetratricopeptide repeat domain"/>
    <property type="match status" value="1"/>
</dbReference>
<evidence type="ECO:0000256" key="1">
    <source>
        <dbReference type="ARBA" id="ARBA00004651"/>
    </source>
</evidence>
<dbReference type="Gene3D" id="3.30.70.1320">
    <property type="entry name" value="Multidrug efflux transporter AcrB pore domain like"/>
    <property type="match status" value="1"/>
</dbReference>
<organism evidence="8 9">
    <name type="scientific">Plasticicumulans lactativorans</name>
    <dbReference type="NCBI Taxonomy" id="1133106"/>
    <lineage>
        <taxon>Bacteria</taxon>
        <taxon>Pseudomonadati</taxon>
        <taxon>Pseudomonadota</taxon>
        <taxon>Gammaproteobacteria</taxon>
        <taxon>Candidatus Competibacteraceae</taxon>
        <taxon>Plasticicumulans</taxon>
    </lineage>
</organism>
<reference evidence="8 9" key="1">
    <citation type="submission" date="2019-03" db="EMBL/GenBank/DDBJ databases">
        <title>Genomic Encyclopedia of Type Strains, Phase IV (KMG-IV): sequencing the most valuable type-strain genomes for metagenomic binning, comparative biology and taxonomic classification.</title>
        <authorList>
            <person name="Goeker M."/>
        </authorList>
    </citation>
    <scope>NUCLEOTIDE SEQUENCE [LARGE SCALE GENOMIC DNA]</scope>
    <source>
        <strain evidence="8 9">DSM 25287</strain>
    </source>
</reference>
<evidence type="ECO:0000256" key="6">
    <source>
        <dbReference type="SAM" id="Phobius"/>
    </source>
</evidence>
<keyword evidence="4 6" id="KW-1133">Transmembrane helix</keyword>
<comment type="caution">
    <text evidence="8">The sequence shown here is derived from an EMBL/GenBank/DDBJ whole genome shotgun (WGS) entry which is preliminary data.</text>
</comment>
<gene>
    <name evidence="8" type="ORF">EV699_102106</name>
</gene>
<keyword evidence="3 6" id="KW-0812">Transmembrane</keyword>
<feature type="transmembrane region" description="Helical" evidence="6">
    <location>
        <begin position="384"/>
        <end position="409"/>
    </location>
</feature>
<dbReference type="EMBL" id="SLWY01000002">
    <property type="protein sequence ID" value="TCO83408.1"/>
    <property type="molecule type" value="Genomic_DNA"/>
</dbReference>
<dbReference type="OrthoDB" id="9757940at2"/>
<dbReference type="PANTHER" id="PTHR32063:SF33">
    <property type="entry name" value="RND SUPERFAMILY EFFLUX PUMP PERMEASE COMPONENT"/>
    <property type="match status" value="1"/>
</dbReference>
<dbReference type="Gene3D" id="3.30.70.1440">
    <property type="entry name" value="Multidrug efflux transporter AcrB pore domain"/>
    <property type="match status" value="1"/>
</dbReference>
<feature type="transmembrane region" description="Helical" evidence="6">
    <location>
        <begin position="1567"/>
        <end position="1588"/>
    </location>
</feature>
<keyword evidence="2" id="KW-1003">Cell membrane</keyword>
<feature type="transmembrane region" description="Helical" evidence="6">
    <location>
        <begin position="1469"/>
        <end position="1491"/>
    </location>
</feature>
<dbReference type="Proteomes" id="UP000295765">
    <property type="component" value="Unassembled WGS sequence"/>
</dbReference>
<dbReference type="SUPFAM" id="SSF82866">
    <property type="entry name" value="Multidrug efflux transporter AcrB transmembrane domain"/>
    <property type="match status" value="2"/>
</dbReference>
<feature type="domain" description="ABC3 transporter permease C-terminal" evidence="7">
    <location>
        <begin position="1472"/>
        <end position="1593"/>
    </location>
</feature>
<dbReference type="InterPro" id="IPR003838">
    <property type="entry name" value="ABC3_permease_C"/>
</dbReference>
<accession>A0A4V2SDG8</accession>
<dbReference type="GO" id="GO:0005886">
    <property type="term" value="C:plasma membrane"/>
    <property type="evidence" value="ECO:0007669"/>
    <property type="project" value="UniProtKB-SubCell"/>
</dbReference>
<feature type="transmembrane region" description="Helical" evidence="6">
    <location>
        <begin position="336"/>
        <end position="353"/>
    </location>
</feature>
<feature type="transmembrane region" description="Helical" evidence="6">
    <location>
        <begin position="1518"/>
        <end position="1547"/>
    </location>
</feature>